<keyword evidence="3" id="KW-1185">Reference proteome</keyword>
<evidence type="ECO:0000313" key="3">
    <source>
        <dbReference type="Proteomes" id="UP000238083"/>
    </source>
</evidence>
<name>A0A2T0QTQ7_9ACTN</name>
<feature type="region of interest" description="Disordered" evidence="1">
    <location>
        <begin position="259"/>
        <end position="288"/>
    </location>
</feature>
<gene>
    <name evidence="2" type="ORF">CLV37_12423</name>
</gene>
<feature type="compositionally biased region" description="Basic residues" evidence="1">
    <location>
        <begin position="132"/>
        <end position="149"/>
    </location>
</feature>
<reference evidence="2 3" key="1">
    <citation type="submission" date="2018-03" db="EMBL/GenBank/DDBJ databases">
        <title>Genomic Encyclopedia of Archaeal and Bacterial Type Strains, Phase II (KMG-II): from individual species to whole genera.</title>
        <authorList>
            <person name="Goeker M."/>
        </authorList>
    </citation>
    <scope>NUCLEOTIDE SEQUENCE [LARGE SCALE GENOMIC DNA]</scope>
    <source>
        <strain evidence="2 3">DSM 19711</strain>
    </source>
</reference>
<feature type="compositionally biased region" description="Basic and acidic residues" evidence="1">
    <location>
        <begin position="269"/>
        <end position="281"/>
    </location>
</feature>
<dbReference type="AlphaFoldDB" id="A0A2T0QTQ7"/>
<dbReference type="EMBL" id="PVZF01000024">
    <property type="protein sequence ID" value="PRY08428.1"/>
    <property type="molecule type" value="Genomic_DNA"/>
</dbReference>
<evidence type="ECO:0000313" key="2">
    <source>
        <dbReference type="EMBL" id="PRY08428.1"/>
    </source>
</evidence>
<evidence type="ECO:0000256" key="1">
    <source>
        <dbReference type="SAM" id="MobiDB-lite"/>
    </source>
</evidence>
<organism evidence="2 3">
    <name type="scientific">Kineococcus rhizosphaerae</name>
    <dbReference type="NCBI Taxonomy" id="559628"/>
    <lineage>
        <taxon>Bacteria</taxon>
        <taxon>Bacillati</taxon>
        <taxon>Actinomycetota</taxon>
        <taxon>Actinomycetes</taxon>
        <taxon>Kineosporiales</taxon>
        <taxon>Kineosporiaceae</taxon>
        <taxon>Kineococcus</taxon>
    </lineage>
</organism>
<proteinExistence type="predicted"/>
<accession>A0A2T0QTQ7</accession>
<comment type="caution">
    <text evidence="2">The sequence shown here is derived from an EMBL/GenBank/DDBJ whole genome shotgun (WGS) entry which is preliminary data.</text>
</comment>
<feature type="compositionally biased region" description="Low complexity" evidence="1">
    <location>
        <begin position="26"/>
        <end position="36"/>
    </location>
</feature>
<protein>
    <submittedName>
        <fullName evidence="2">Uncharacterized protein</fullName>
    </submittedName>
</protein>
<feature type="region of interest" description="Disordered" evidence="1">
    <location>
        <begin position="126"/>
        <end position="164"/>
    </location>
</feature>
<dbReference type="Proteomes" id="UP000238083">
    <property type="component" value="Unassembled WGS sequence"/>
</dbReference>
<sequence length="288" mass="30872">MVGPRPAGARPLCGAAQCLSPHQPRPARLAAPEPLRSGPRGVRSAGPQASLPAVGRHRRSEPFVPQRAGPAAGSPRGRRPSRRSAFPIVPARHPHRAGRSRRECAPAPGVLALGIELPHPAWCADLGGTRPTPRRRLGPLRRGPKPHKRVGSEEPPPAPTRRAMLPPDSEDCCVRRSSLWPFHRVINFTIECTGCARGHPRRAPDFVITGAVRVLVERTLSGVGAGGSSLWGFSGGVYMRACVRDCRYLEVEPFRLPPRPTLPSGSLHSGDEHPFGPDATHKGQAGHG</sequence>
<feature type="region of interest" description="Disordered" evidence="1">
    <location>
        <begin position="1"/>
        <end position="86"/>
    </location>
</feature>